<organism evidence="1 2">
    <name type="scientific">Melia azedarach</name>
    <name type="common">Chinaberry tree</name>
    <dbReference type="NCBI Taxonomy" id="155640"/>
    <lineage>
        <taxon>Eukaryota</taxon>
        <taxon>Viridiplantae</taxon>
        <taxon>Streptophyta</taxon>
        <taxon>Embryophyta</taxon>
        <taxon>Tracheophyta</taxon>
        <taxon>Spermatophyta</taxon>
        <taxon>Magnoliopsida</taxon>
        <taxon>eudicotyledons</taxon>
        <taxon>Gunneridae</taxon>
        <taxon>Pentapetalae</taxon>
        <taxon>rosids</taxon>
        <taxon>malvids</taxon>
        <taxon>Sapindales</taxon>
        <taxon>Meliaceae</taxon>
        <taxon>Melia</taxon>
    </lineage>
</organism>
<gene>
    <name evidence="1" type="ORF">OWV82_020576</name>
</gene>
<keyword evidence="1" id="KW-0489">Methyltransferase</keyword>
<accession>A0ACC1X6H7</accession>
<sequence>MYIYIYLICIYFQLEEGKIYKMAKDAAAVISPESYPMVGGDGDHSYAKNSRYQREVVDAAKEILYEAISNKLDLKSLGLIEASKTFQLADLGCSVGPNTFIAVQNIIEAVELKYQAEAQHHQDPSSALEFQVFFNDHIGNDFNVLFRSLPPSRKYFAAGVPGSFHGRLFSKSSLHVVHSSNALHWLSKVPKDIVDSKSPAWNKESIYCTGYVKEVAEAYAAQFKNDMDSFLNARAQELVPGGLMVIVLPNLPNGVPMSDSSEGKIYDFLGSCLVDIAKMGLIPEEKVESFNFPIYYPTAKEFLGIIERNGSFSIEKMEILSNPAILNMKFSAEFVTSNIRAVFEGIIKEHFGSELVDQIFSHFTKNFAENAFILEDIKDQKKDNSFFLLKRIVN</sequence>
<reference evidence="1 2" key="1">
    <citation type="journal article" date="2023" name="Science">
        <title>Complex scaffold remodeling in plant triterpene biosynthesis.</title>
        <authorList>
            <person name="De La Pena R."/>
            <person name="Hodgson H."/>
            <person name="Liu J.C."/>
            <person name="Stephenson M.J."/>
            <person name="Martin A.C."/>
            <person name="Owen C."/>
            <person name="Harkess A."/>
            <person name="Leebens-Mack J."/>
            <person name="Jimenez L.E."/>
            <person name="Osbourn A."/>
            <person name="Sattely E.S."/>
        </authorList>
    </citation>
    <scope>NUCLEOTIDE SEQUENCE [LARGE SCALE GENOMIC DNA]</scope>
    <source>
        <strain evidence="2">cv. JPN11</strain>
        <tissue evidence="1">Leaf</tissue>
    </source>
</reference>
<proteinExistence type="predicted"/>
<protein>
    <submittedName>
        <fullName evidence="1">S-adenosylmethionine-dependent methyltransferase</fullName>
    </submittedName>
</protein>
<dbReference type="EMBL" id="CM051404">
    <property type="protein sequence ID" value="KAJ4707000.1"/>
    <property type="molecule type" value="Genomic_DNA"/>
</dbReference>
<dbReference type="Proteomes" id="UP001164539">
    <property type="component" value="Chromosome 11"/>
</dbReference>
<name>A0ACC1X6H7_MELAZ</name>
<comment type="caution">
    <text evidence="1">The sequence shown here is derived from an EMBL/GenBank/DDBJ whole genome shotgun (WGS) entry which is preliminary data.</text>
</comment>
<keyword evidence="1" id="KW-0808">Transferase</keyword>
<evidence type="ECO:0000313" key="2">
    <source>
        <dbReference type="Proteomes" id="UP001164539"/>
    </source>
</evidence>
<keyword evidence="2" id="KW-1185">Reference proteome</keyword>
<evidence type="ECO:0000313" key="1">
    <source>
        <dbReference type="EMBL" id="KAJ4707000.1"/>
    </source>
</evidence>